<sequence length="145" mass="17131">MNVLLSIKPEFVEKIFSKEKRYEYRKVIFKQKVEKVIIYSTMPEGRIVGEFQIEEILCGEPEKIWEATNDFSGISYGFFQEYFKSKEEAYAIKIGYLKRYEDPIDPKTLNYSFTAPQSFFYVDDNYEKRGIPSDALDNLYVGSIF</sequence>
<dbReference type="InterPro" id="IPR015947">
    <property type="entry name" value="PUA-like_sf"/>
</dbReference>
<keyword evidence="2" id="KW-1185">Reference proteome</keyword>
<name>A0A371P7R4_9BACL</name>
<gene>
    <name evidence="1" type="ORF">DX130_20015</name>
</gene>
<accession>A0A371P7R4</accession>
<dbReference type="EMBL" id="QUBQ01000004">
    <property type="protein sequence ID" value="REK71981.1"/>
    <property type="molecule type" value="Genomic_DNA"/>
</dbReference>
<dbReference type="OrthoDB" id="9800495at2"/>
<organism evidence="1 2">
    <name type="scientific">Paenibacillus paeoniae</name>
    <dbReference type="NCBI Taxonomy" id="2292705"/>
    <lineage>
        <taxon>Bacteria</taxon>
        <taxon>Bacillati</taxon>
        <taxon>Bacillota</taxon>
        <taxon>Bacilli</taxon>
        <taxon>Bacillales</taxon>
        <taxon>Paenibacillaceae</taxon>
        <taxon>Paenibacillus</taxon>
    </lineage>
</organism>
<comment type="caution">
    <text evidence="1">The sequence shown here is derived from an EMBL/GenBank/DDBJ whole genome shotgun (WGS) entry which is preliminary data.</text>
</comment>
<dbReference type="SUPFAM" id="SSF88697">
    <property type="entry name" value="PUA domain-like"/>
    <property type="match status" value="1"/>
</dbReference>
<evidence type="ECO:0008006" key="3">
    <source>
        <dbReference type="Google" id="ProtNLM"/>
    </source>
</evidence>
<dbReference type="RefSeq" id="WP_116048364.1">
    <property type="nucleotide sequence ID" value="NZ_QUBQ01000004.1"/>
</dbReference>
<dbReference type="Gene3D" id="2.30.130.30">
    <property type="entry name" value="Hypothetical protein"/>
    <property type="match status" value="1"/>
</dbReference>
<reference evidence="1 2" key="1">
    <citation type="submission" date="2018-08" db="EMBL/GenBank/DDBJ databases">
        <title>Paenibacillus sp. M4BSY-1, whole genome shotgun sequence.</title>
        <authorList>
            <person name="Tuo L."/>
        </authorList>
    </citation>
    <scope>NUCLEOTIDE SEQUENCE [LARGE SCALE GENOMIC DNA]</scope>
    <source>
        <strain evidence="1 2">M4BSY-1</strain>
    </source>
</reference>
<dbReference type="AlphaFoldDB" id="A0A371P7R4"/>
<protein>
    <recommendedName>
        <fullName evidence="3">ASCH domain-containing protein</fullName>
    </recommendedName>
</protein>
<proteinExistence type="predicted"/>
<evidence type="ECO:0000313" key="1">
    <source>
        <dbReference type="EMBL" id="REK71981.1"/>
    </source>
</evidence>
<evidence type="ECO:0000313" key="2">
    <source>
        <dbReference type="Proteomes" id="UP000261905"/>
    </source>
</evidence>
<dbReference type="Proteomes" id="UP000261905">
    <property type="component" value="Unassembled WGS sequence"/>
</dbReference>